<feature type="non-terminal residue" evidence="2">
    <location>
        <position position="976"/>
    </location>
</feature>
<dbReference type="Proteomes" id="UP001189429">
    <property type="component" value="Unassembled WGS sequence"/>
</dbReference>
<proteinExistence type="predicted"/>
<keyword evidence="3" id="KW-1185">Reference proteome</keyword>
<name>A0ABN9T3B8_9DINO</name>
<protein>
    <submittedName>
        <fullName evidence="2">Uncharacterized protein</fullName>
    </submittedName>
</protein>
<dbReference type="EMBL" id="CAUYUJ010014298">
    <property type="protein sequence ID" value="CAK0839489.1"/>
    <property type="molecule type" value="Genomic_DNA"/>
</dbReference>
<comment type="caution">
    <text evidence="2">The sequence shown here is derived from an EMBL/GenBank/DDBJ whole genome shotgun (WGS) entry which is preliminary data.</text>
</comment>
<feature type="region of interest" description="Disordered" evidence="1">
    <location>
        <begin position="585"/>
        <end position="605"/>
    </location>
</feature>
<accession>A0ABN9T3B8</accession>
<sequence>GEAFAVARGWVADSTVAVHPRGAVATVPSRGLPPAQHLRVALQLAAAGSHPLNQLPVIAEGTACALAAQLRFGAGINEVRLKRLALLKVWKRELEVSQQSLAASVDPALRGFASKPTLLFLRLLRLIGSPAVQFLENLHRGLPDTGVPAASGIFPPLPAAAPEWSVEQLLAHSAGRNAELVDRVRRSHPRAAEVWEQGAQAEATGSLGPAWPVEHFQGGAGGGANVAFCRKFAVCQKRWSEDESGQASCSTEIRACADASDSPGGCCFNLTWAAAERIVCSDSKVILAQMVASQRAFGVPPVGCKDDLRKAYHQVGRRRDPVLKVLEYGTNEAKATHGLTIPLLGLVFSSRAEGPLVGNRSCRQGPLALECEDLARSRPQAGTASTCIGKLVFASRGLQGKAGAHARRPLFEALGKIEAIQRAGSWPPQVQVSLHLWAELLRRGPPRAVPLVPAGAPVAVLYGDAAMGTSRVAAMLAIPARGFCEGFSLVLPPAVLETLGPSAEHAVNGAEAWWIAKVQSRPAGMWGKEQAGEAARATARVVKRQAGVLAAPAGARSAAQASESTAVALWPRRALGGAAVWPSGPAGLGGDGSPQRCPRVASPPPRGVQAFSAAATAGGPASAWGVFWRVVEALGQASERHNWDMMVALSRDRGCAPRHPDGAPPRQVLRALEEARASGVDVVSLADRVVQDRFLCKTVPSTLRTYASPLRMVAWACELFGAPPLGCAVQHIRRVAAVCACASTQRGWLSAWVLAHQVAGVPWQGDQDIILRGIRLGTAKCRTPRLPRHRVDRRLLRRLLRHAMSQQRTWWCVIAALAYNFLLRMPSELFAQCERALVQPQGGRFVYGPIRRKQRVDLCTVFSFCTCGVDEGICLHTWLPVWDELLRSGGRPLGGYTPASWTSEFRCHLRAVGVACPEEWFGHDVRRGAAADVFAASGVEAMLARGGWRSVAPARPYVSGDEVAAGLLAQGVVDDS</sequence>
<evidence type="ECO:0000313" key="3">
    <source>
        <dbReference type="Proteomes" id="UP001189429"/>
    </source>
</evidence>
<gene>
    <name evidence="2" type="ORF">PCOR1329_LOCUS35158</name>
</gene>
<reference evidence="2" key="1">
    <citation type="submission" date="2023-10" db="EMBL/GenBank/DDBJ databases">
        <authorList>
            <person name="Chen Y."/>
            <person name="Shah S."/>
            <person name="Dougan E. K."/>
            <person name="Thang M."/>
            <person name="Chan C."/>
        </authorList>
    </citation>
    <scope>NUCLEOTIDE SEQUENCE [LARGE SCALE GENOMIC DNA]</scope>
</reference>
<organism evidence="2 3">
    <name type="scientific">Prorocentrum cordatum</name>
    <dbReference type="NCBI Taxonomy" id="2364126"/>
    <lineage>
        <taxon>Eukaryota</taxon>
        <taxon>Sar</taxon>
        <taxon>Alveolata</taxon>
        <taxon>Dinophyceae</taxon>
        <taxon>Prorocentrales</taxon>
        <taxon>Prorocentraceae</taxon>
        <taxon>Prorocentrum</taxon>
    </lineage>
</organism>
<evidence type="ECO:0000313" key="2">
    <source>
        <dbReference type="EMBL" id="CAK0839489.1"/>
    </source>
</evidence>
<feature type="non-terminal residue" evidence="2">
    <location>
        <position position="1"/>
    </location>
</feature>
<evidence type="ECO:0000256" key="1">
    <source>
        <dbReference type="SAM" id="MobiDB-lite"/>
    </source>
</evidence>